<dbReference type="PANTHER" id="PTHR43441">
    <property type="entry name" value="RIBOSOMAL-PROTEIN-SERINE ACETYLTRANSFERASE"/>
    <property type="match status" value="1"/>
</dbReference>
<dbReference type="EMBL" id="JAVAMP010000002">
    <property type="protein sequence ID" value="MDP5274202.1"/>
    <property type="molecule type" value="Genomic_DNA"/>
</dbReference>
<comment type="caution">
    <text evidence="2">The sequence shown here is derived from an EMBL/GenBank/DDBJ whole genome shotgun (WGS) entry which is preliminary data.</text>
</comment>
<gene>
    <name evidence="2" type="ORF">Q5Y73_08790</name>
</gene>
<proteinExistence type="predicted"/>
<name>A0ABT9IYH6_9BACL</name>
<dbReference type="Gene3D" id="3.40.630.30">
    <property type="match status" value="1"/>
</dbReference>
<dbReference type="RefSeq" id="WP_305991488.1">
    <property type="nucleotide sequence ID" value="NZ_JAVAMP010000002.1"/>
</dbReference>
<dbReference type="InterPro" id="IPR000182">
    <property type="entry name" value="GNAT_dom"/>
</dbReference>
<dbReference type="GO" id="GO:0016740">
    <property type="term" value="F:transferase activity"/>
    <property type="evidence" value="ECO:0007669"/>
    <property type="project" value="UniProtKB-KW"/>
</dbReference>
<evidence type="ECO:0000313" key="3">
    <source>
        <dbReference type="Proteomes" id="UP001231941"/>
    </source>
</evidence>
<dbReference type="EC" id="2.-.-.-" evidence="2"/>
<feature type="domain" description="N-acetyltransferase" evidence="1">
    <location>
        <begin position="7"/>
        <end position="169"/>
    </location>
</feature>
<dbReference type="Proteomes" id="UP001231941">
    <property type="component" value="Unassembled WGS sequence"/>
</dbReference>
<evidence type="ECO:0000259" key="1">
    <source>
        <dbReference type="PROSITE" id="PS51186"/>
    </source>
</evidence>
<keyword evidence="2" id="KW-0808">Transferase</keyword>
<reference evidence="2 3" key="1">
    <citation type="submission" date="2023-08" db="EMBL/GenBank/DDBJ databases">
        <authorList>
            <person name="Park J.-S."/>
        </authorList>
    </citation>
    <scope>NUCLEOTIDE SEQUENCE [LARGE SCALE GENOMIC DNA]</scope>
    <source>
        <strain evidence="2 3">2205SS18-9</strain>
    </source>
</reference>
<dbReference type="PROSITE" id="PS51186">
    <property type="entry name" value="GNAT"/>
    <property type="match status" value="1"/>
</dbReference>
<dbReference type="PANTHER" id="PTHR43441:SF2">
    <property type="entry name" value="FAMILY ACETYLTRANSFERASE, PUTATIVE (AFU_ORTHOLOGUE AFUA_7G00850)-RELATED"/>
    <property type="match status" value="1"/>
</dbReference>
<sequence>MIEGKNLVLRTIREEDIAELYNLTSNLNERGEFLTLHLISQTDFQKKFKETGFWDEEHGKMLITNKEGKLLGDIVYFKNDRYMPGYEIGYQIYKKEDMGKGITSEALRIFSSYLFDLKPIERLEIVLNVNNIGSRKVAEKCGYIFEGVKRKGIFSRGVYQDVQLFSLLREECPSLKDVLNDK</sequence>
<accession>A0ABT9IYH6</accession>
<dbReference type="InterPro" id="IPR016181">
    <property type="entry name" value="Acyl_CoA_acyltransferase"/>
</dbReference>
<dbReference type="Pfam" id="PF13302">
    <property type="entry name" value="Acetyltransf_3"/>
    <property type="match status" value="1"/>
</dbReference>
<organism evidence="2 3">
    <name type="scientific">Chengkuizengella axinellae</name>
    <dbReference type="NCBI Taxonomy" id="3064388"/>
    <lineage>
        <taxon>Bacteria</taxon>
        <taxon>Bacillati</taxon>
        <taxon>Bacillota</taxon>
        <taxon>Bacilli</taxon>
        <taxon>Bacillales</taxon>
        <taxon>Paenibacillaceae</taxon>
        <taxon>Chengkuizengella</taxon>
    </lineage>
</organism>
<dbReference type="SUPFAM" id="SSF55729">
    <property type="entry name" value="Acyl-CoA N-acyltransferases (Nat)"/>
    <property type="match status" value="1"/>
</dbReference>
<keyword evidence="3" id="KW-1185">Reference proteome</keyword>
<protein>
    <submittedName>
        <fullName evidence="2">GNAT family protein</fullName>
        <ecNumber evidence="2">2.-.-.-</ecNumber>
    </submittedName>
</protein>
<evidence type="ECO:0000313" key="2">
    <source>
        <dbReference type="EMBL" id="MDP5274202.1"/>
    </source>
</evidence>
<dbReference type="InterPro" id="IPR051908">
    <property type="entry name" value="Ribosomal_N-acetyltransferase"/>
</dbReference>